<dbReference type="EMBL" id="JADKPV010000001">
    <property type="protein sequence ID" value="MBF4500671.1"/>
    <property type="molecule type" value="Genomic_DNA"/>
</dbReference>
<protein>
    <submittedName>
        <fullName evidence="2">Uncharacterized protein</fullName>
    </submittedName>
</protein>
<evidence type="ECO:0000313" key="2">
    <source>
        <dbReference type="EMBL" id="MBF4500671.1"/>
    </source>
</evidence>
<sequence>MKLVRFGLLTTIPISVIGIIQNEVGYFSVALALLIVFSLIQKGGVQQ</sequence>
<reference evidence="2" key="1">
    <citation type="submission" date="2020-11" db="EMBL/GenBank/DDBJ databases">
        <title>Multidrug resistant novel bacterium Savagea serpentis sp. nov., isolated from the scats of a vine snake (Ahaetulla nasuta).</title>
        <authorList>
            <person name="Venkata Ramana V."/>
            <person name="Vikas Patil S."/>
            <person name="Yogita Lugani V."/>
        </authorList>
    </citation>
    <scope>NUCLEOTIDE SEQUENCE</scope>
    <source>
        <strain evidence="2">SN6</strain>
    </source>
</reference>
<dbReference type="RefSeq" id="WP_194562100.1">
    <property type="nucleotide sequence ID" value="NZ_JADKPV010000001.1"/>
</dbReference>
<dbReference type="Proteomes" id="UP000622653">
    <property type="component" value="Unassembled WGS sequence"/>
</dbReference>
<name>A0A8J7G5E9_9BACL</name>
<keyword evidence="3" id="KW-1185">Reference proteome</keyword>
<keyword evidence="1" id="KW-1133">Transmembrane helix</keyword>
<keyword evidence="1" id="KW-0472">Membrane</keyword>
<evidence type="ECO:0000313" key="3">
    <source>
        <dbReference type="Proteomes" id="UP000622653"/>
    </source>
</evidence>
<keyword evidence="1" id="KW-0812">Transmembrane</keyword>
<gene>
    <name evidence="2" type="ORF">IRY55_04770</name>
</gene>
<accession>A0A8J7G5E9</accession>
<dbReference type="AlphaFoldDB" id="A0A8J7G5E9"/>
<comment type="caution">
    <text evidence="2">The sequence shown here is derived from an EMBL/GenBank/DDBJ whole genome shotgun (WGS) entry which is preliminary data.</text>
</comment>
<organism evidence="2 3">
    <name type="scientific">Savagea serpentis</name>
    <dbReference type="NCBI Taxonomy" id="2785297"/>
    <lineage>
        <taxon>Bacteria</taxon>
        <taxon>Bacillati</taxon>
        <taxon>Bacillota</taxon>
        <taxon>Bacilli</taxon>
        <taxon>Bacillales</taxon>
        <taxon>Caryophanaceae</taxon>
        <taxon>Savagea</taxon>
    </lineage>
</organism>
<evidence type="ECO:0000256" key="1">
    <source>
        <dbReference type="SAM" id="Phobius"/>
    </source>
</evidence>
<feature type="transmembrane region" description="Helical" evidence="1">
    <location>
        <begin position="12"/>
        <end position="40"/>
    </location>
</feature>
<proteinExistence type="predicted"/>